<accession>A0A419PU49</accession>
<comment type="caution">
    <text evidence="1">The sequence shown here is derived from an EMBL/GenBank/DDBJ whole genome shotgun (WGS) entry which is preliminary data.</text>
</comment>
<reference evidence="1 2" key="2">
    <citation type="journal article" date="2021" name="Genomics">
        <title>High-quality reference genome for Clonorchis sinensis.</title>
        <authorList>
            <person name="Young N.D."/>
            <person name="Stroehlein A.J."/>
            <person name="Kinkar L."/>
            <person name="Wang T."/>
            <person name="Sohn W.M."/>
            <person name="Chang B.C.H."/>
            <person name="Kaur P."/>
            <person name="Weisz D."/>
            <person name="Dudchenko O."/>
            <person name="Aiden E.L."/>
            <person name="Korhonen P.K."/>
            <person name="Gasser R.B."/>
        </authorList>
    </citation>
    <scope>NUCLEOTIDE SEQUENCE [LARGE SCALE GENOMIC DNA]</scope>
    <source>
        <strain evidence="1">Cs-k2</strain>
    </source>
</reference>
<dbReference type="OrthoDB" id="10051416at2759"/>
<reference evidence="1 2" key="1">
    <citation type="journal article" date="2018" name="Biotechnol. Adv.">
        <title>Improved genomic resources and new bioinformatic workflow for the carcinogenic parasite Clonorchis sinensis: Biotechnological implications.</title>
        <authorList>
            <person name="Wang D."/>
            <person name="Korhonen P.K."/>
            <person name="Gasser R.B."/>
            <person name="Young N.D."/>
        </authorList>
    </citation>
    <scope>NUCLEOTIDE SEQUENCE [LARGE SCALE GENOMIC DNA]</scope>
    <source>
        <strain evidence="1">Cs-k2</strain>
    </source>
</reference>
<sequence length="355" mass="39493">MVRHTQHMSQPTQLLMLDTFNGTIRCTTQNSLSNTSISPGNASYHIPETAMTNAAEFTGIGLHTSLPSHYLISTGLFLPPIAWLCEKNPSRKPDYWHTEHVAKPAQLMECDHLSWAKHGLTDQKVCGSNPASASQLLLSRFGQPGSISALVHHSNGMAARHSNEFKVGRLLFSYVDLIVSQTEHICSRTAFSCTLIRKTSVTGAAEFAGNGFHTSPQSHCLTVSGLFPPFTWLCEKNPSRNSVIRSTWPSQRNLCRVIGSSIVGELFLPKAVRRSSALVIRCSHQTQAIVRRHRWHSPRVFVNLMFYLKPNCTKSTKCTHLQTNLILRDSPGTQLILSFMKSAPGLSKNFQQPYQ</sequence>
<proteinExistence type="predicted"/>
<evidence type="ECO:0000313" key="1">
    <source>
        <dbReference type="EMBL" id="KAG5442530.1"/>
    </source>
</evidence>
<dbReference type="EMBL" id="NIRI02000056">
    <property type="protein sequence ID" value="KAG5442530.1"/>
    <property type="molecule type" value="Genomic_DNA"/>
</dbReference>
<dbReference type="InParanoid" id="A0A419PU49"/>
<evidence type="ECO:0000313" key="2">
    <source>
        <dbReference type="Proteomes" id="UP000286415"/>
    </source>
</evidence>
<protein>
    <submittedName>
        <fullName evidence="1">Uncharacterized protein</fullName>
    </submittedName>
</protein>
<dbReference type="Proteomes" id="UP000286415">
    <property type="component" value="Unassembled WGS sequence"/>
</dbReference>
<dbReference type="AlphaFoldDB" id="A0A419PU49"/>
<keyword evidence="2" id="KW-1185">Reference proteome</keyword>
<gene>
    <name evidence="1" type="ORF">CSKR_108725</name>
</gene>
<name>A0A419PU49_CLOSI</name>
<organism evidence="1 2">
    <name type="scientific">Clonorchis sinensis</name>
    <name type="common">Chinese liver fluke</name>
    <dbReference type="NCBI Taxonomy" id="79923"/>
    <lineage>
        <taxon>Eukaryota</taxon>
        <taxon>Metazoa</taxon>
        <taxon>Spiralia</taxon>
        <taxon>Lophotrochozoa</taxon>
        <taxon>Platyhelminthes</taxon>
        <taxon>Trematoda</taxon>
        <taxon>Digenea</taxon>
        <taxon>Opisthorchiida</taxon>
        <taxon>Opisthorchiata</taxon>
        <taxon>Opisthorchiidae</taxon>
        <taxon>Clonorchis</taxon>
    </lineage>
</organism>